<protein>
    <submittedName>
        <fullName evidence="2">Uncharacterized protein</fullName>
    </submittedName>
</protein>
<accession>A0ABT9CPB9</accession>
<evidence type="ECO:0000313" key="3">
    <source>
        <dbReference type="Proteomes" id="UP001223016"/>
    </source>
</evidence>
<sequence>MIKKHPTPSQPSSAALFRGQRTTYPQSNPQQLWESHLPGSRKSRKNRDLVIVAIAGQSDHFLTKPLKALYSMGCKGTRTPYPQKRQQTLGATSDLEAMGCGKLLKT</sequence>
<dbReference type="Proteomes" id="UP001223016">
    <property type="component" value="Unassembled WGS sequence"/>
</dbReference>
<proteinExistence type="predicted"/>
<dbReference type="RefSeq" id="WP_304574805.1">
    <property type="nucleotide sequence ID" value="NZ_JAUQOO010000007.1"/>
</dbReference>
<gene>
    <name evidence="2" type="ORF">Q6A51_11075</name>
</gene>
<feature type="compositionally biased region" description="Polar residues" evidence="1">
    <location>
        <begin position="22"/>
        <end position="33"/>
    </location>
</feature>
<name>A0ABT9CPB9_9PSED</name>
<reference evidence="2 3" key="1">
    <citation type="submission" date="2023-07" db="EMBL/GenBank/DDBJ databases">
        <title>Identification of four novel Pseudomonas species associated with bacterial leaf spot of cucurbits.</title>
        <authorList>
            <person name="Fullem K.R."/>
        </authorList>
    </citation>
    <scope>NUCLEOTIDE SEQUENCE [LARGE SCALE GENOMIC DNA]</scope>
    <source>
        <strain evidence="2 3">KFB 138</strain>
    </source>
</reference>
<organism evidence="2 3">
    <name type="scientific">Pseudomonas serbiensis</name>
    <dbReference type="NCBI Taxonomy" id="3064350"/>
    <lineage>
        <taxon>Bacteria</taxon>
        <taxon>Pseudomonadati</taxon>
        <taxon>Pseudomonadota</taxon>
        <taxon>Gammaproteobacteria</taxon>
        <taxon>Pseudomonadales</taxon>
        <taxon>Pseudomonadaceae</taxon>
        <taxon>Pseudomonas</taxon>
    </lineage>
</organism>
<evidence type="ECO:0000256" key="1">
    <source>
        <dbReference type="SAM" id="MobiDB-lite"/>
    </source>
</evidence>
<feature type="region of interest" description="Disordered" evidence="1">
    <location>
        <begin position="22"/>
        <end position="45"/>
    </location>
</feature>
<comment type="caution">
    <text evidence="2">The sequence shown here is derived from an EMBL/GenBank/DDBJ whole genome shotgun (WGS) entry which is preliminary data.</text>
</comment>
<keyword evidence="3" id="KW-1185">Reference proteome</keyword>
<evidence type="ECO:0000313" key="2">
    <source>
        <dbReference type="EMBL" id="MDO7927324.1"/>
    </source>
</evidence>
<dbReference type="EMBL" id="JAUQOO010000007">
    <property type="protein sequence ID" value="MDO7927324.1"/>
    <property type="molecule type" value="Genomic_DNA"/>
</dbReference>